<dbReference type="InterPro" id="IPR043129">
    <property type="entry name" value="ATPase_NBD"/>
</dbReference>
<gene>
    <name evidence="2" type="ORF">DY023_06145</name>
</gene>
<reference evidence="2 3" key="1">
    <citation type="submission" date="2018-08" db="EMBL/GenBank/DDBJ databases">
        <title>Isolation, diversity and antifungal activity of Actinobacteria from cow dung.</title>
        <authorList>
            <person name="Ling L."/>
        </authorList>
    </citation>
    <scope>NUCLEOTIDE SEQUENCE [LARGE SCALE GENOMIC DNA]</scope>
    <source>
        <strain evidence="2 3">NEAU-LLE</strain>
    </source>
</reference>
<evidence type="ECO:0000256" key="1">
    <source>
        <dbReference type="ARBA" id="ARBA00006479"/>
    </source>
</evidence>
<evidence type="ECO:0000313" key="3">
    <source>
        <dbReference type="Proteomes" id="UP000262172"/>
    </source>
</evidence>
<dbReference type="InterPro" id="IPR000600">
    <property type="entry name" value="ROK"/>
</dbReference>
<comment type="similarity">
    <text evidence="1">Belongs to the ROK (NagC/XylR) family.</text>
</comment>
<proteinExistence type="inferred from homology"/>
<name>A0A371NV53_9MICO</name>
<keyword evidence="3" id="KW-1185">Reference proteome</keyword>
<dbReference type="PANTHER" id="PTHR18964">
    <property type="entry name" value="ROK (REPRESSOR, ORF, KINASE) FAMILY"/>
    <property type="match status" value="1"/>
</dbReference>
<dbReference type="PANTHER" id="PTHR18964:SF149">
    <property type="entry name" value="BIFUNCTIONAL UDP-N-ACETYLGLUCOSAMINE 2-EPIMERASE_N-ACETYLMANNOSAMINE KINASE"/>
    <property type="match status" value="1"/>
</dbReference>
<organism evidence="2 3">
    <name type="scientific">Microbacterium bovistercoris</name>
    <dbReference type="NCBI Taxonomy" id="2293570"/>
    <lineage>
        <taxon>Bacteria</taxon>
        <taxon>Bacillati</taxon>
        <taxon>Actinomycetota</taxon>
        <taxon>Actinomycetes</taxon>
        <taxon>Micrococcales</taxon>
        <taxon>Microbacteriaceae</taxon>
        <taxon>Microbacterium</taxon>
    </lineage>
</organism>
<dbReference type="RefSeq" id="WP_116241467.1">
    <property type="nucleotide sequence ID" value="NZ_QUAB01000034.1"/>
</dbReference>
<dbReference type="InterPro" id="IPR036390">
    <property type="entry name" value="WH_DNA-bd_sf"/>
</dbReference>
<protein>
    <submittedName>
        <fullName evidence="2">ROK family transcriptional regulator</fullName>
    </submittedName>
</protein>
<dbReference type="AlphaFoldDB" id="A0A371NV53"/>
<dbReference type="Gene3D" id="1.10.10.10">
    <property type="entry name" value="Winged helix-like DNA-binding domain superfamily/Winged helix DNA-binding domain"/>
    <property type="match status" value="1"/>
</dbReference>
<evidence type="ECO:0000313" key="2">
    <source>
        <dbReference type="EMBL" id="REJ06473.1"/>
    </source>
</evidence>
<dbReference type="Pfam" id="PF00480">
    <property type="entry name" value="ROK"/>
    <property type="match status" value="1"/>
</dbReference>
<dbReference type="Gene3D" id="3.30.420.40">
    <property type="match status" value="2"/>
</dbReference>
<dbReference type="Proteomes" id="UP000262172">
    <property type="component" value="Unassembled WGS sequence"/>
</dbReference>
<dbReference type="InterPro" id="IPR036388">
    <property type="entry name" value="WH-like_DNA-bd_sf"/>
</dbReference>
<comment type="caution">
    <text evidence="2">The sequence shown here is derived from an EMBL/GenBank/DDBJ whole genome shotgun (WGS) entry which is preliminary data.</text>
</comment>
<dbReference type="SUPFAM" id="SSF46785">
    <property type="entry name" value="Winged helix' DNA-binding domain"/>
    <property type="match status" value="1"/>
</dbReference>
<dbReference type="SUPFAM" id="SSF53067">
    <property type="entry name" value="Actin-like ATPase domain"/>
    <property type="match status" value="1"/>
</dbReference>
<accession>A0A371NV53</accession>
<dbReference type="OrthoDB" id="4083144at2"/>
<sequence length="419" mass="44125">MNDAIATTALRGGNLPHLADFNETIVLEAIRRATDGCSRVELARVTGLSGQTITNITRRLLARELIHEGGRTAPAGVGKPRTLLRLNPRGAHAVGVHIDPASITYVLLDFHGRPVAHTSHRTPSVTDVQPVLDEITAHVESLISDSGVDRDRVIGVGIASPGPIDVVNGVVLNPPLLPGWVNVPLRDHLQEQTGLPTIMDKDVIAGVVAEQWAADAEHSRNFAFVYIGTGIGVGLVLDGHVVRGTSNNIGDIGLMPVSTTGDAGESPREFAALGAVASAHVVMRQAARRGILPADFGEVQPAEAAAAFRVLRALADGGSPSAREMLVEMAQYLASGILTITNLLDLDRVLLGGPIWRELAPYALDVIGAEVDRRTVTGRLHEVTVSGTSLGDQVAAIGAGCLVLDQHFAPRFAPDTVRA</sequence>
<dbReference type="EMBL" id="QUAB01000034">
    <property type="protein sequence ID" value="REJ06473.1"/>
    <property type="molecule type" value="Genomic_DNA"/>
</dbReference>